<dbReference type="Gene3D" id="1.10.260.40">
    <property type="entry name" value="lambda repressor-like DNA-binding domains"/>
    <property type="match status" value="1"/>
</dbReference>
<dbReference type="SUPFAM" id="SSF47413">
    <property type="entry name" value="lambda repressor-like DNA-binding domains"/>
    <property type="match status" value="1"/>
</dbReference>
<dbReference type="OrthoDB" id="5149062at2"/>
<dbReference type="SMART" id="SM00530">
    <property type="entry name" value="HTH_XRE"/>
    <property type="match status" value="1"/>
</dbReference>
<comment type="caution">
    <text evidence="2">The sequence shown here is derived from an EMBL/GenBank/DDBJ whole genome shotgun (WGS) entry which is preliminary data.</text>
</comment>
<dbReference type="InterPro" id="IPR010982">
    <property type="entry name" value="Lambda_DNA-bd_dom_sf"/>
</dbReference>
<dbReference type="Pfam" id="PF01381">
    <property type="entry name" value="HTH_3"/>
    <property type="match status" value="1"/>
</dbReference>
<evidence type="ECO:0000313" key="2">
    <source>
        <dbReference type="EMBL" id="RPA65749.1"/>
    </source>
</evidence>
<name>A0A3N4GS00_9ACTN</name>
<keyword evidence="3" id="KW-1185">Reference proteome</keyword>
<dbReference type="CDD" id="cd00093">
    <property type="entry name" value="HTH_XRE"/>
    <property type="match status" value="1"/>
</dbReference>
<protein>
    <submittedName>
        <fullName evidence="2">XRE family transcriptional regulator</fullName>
    </submittedName>
</protein>
<reference evidence="2 3" key="1">
    <citation type="submission" date="2018-11" db="EMBL/GenBank/DDBJ databases">
        <title>Draft genome sequence of Gordonia sp. RS15-1S isolated from rice stems.</title>
        <authorList>
            <person name="Muangham S."/>
        </authorList>
    </citation>
    <scope>NUCLEOTIDE SEQUENCE [LARGE SCALE GENOMIC DNA]</scope>
    <source>
        <strain evidence="2 3">RS15-1S</strain>
    </source>
</reference>
<organism evidence="2 3">
    <name type="scientific">Gordonia oryzae</name>
    <dbReference type="NCBI Taxonomy" id="2487349"/>
    <lineage>
        <taxon>Bacteria</taxon>
        <taxon>Bacillati</taxon>
        <taxon>Actinomycetota</taxon>
        <taxon>Actinomycetes</taxon>
        <taxon>Mycobacteriales</taxon>
        <taxon>Gordoniaceae</taxon>
        <taxon>Gordonia</taxon>
    </lineage>
</organism>
<dbReference type="Proteomes" id="UP000267536">
    <property type="component" value="Unassembled WGS sequence"/>
</dbReference>
<evidence type="ECO:0000313" key="3">
    <source>
        <dbReference type="Proteomes" id="UP000267536"/>
    </source>
</evidence>
<feature type="domain" description="HTH cro/C1-type" evidence="1">
    <location>
        <begin position="8"/>
        <end position="67"/>
    </location>
</feature>
<dbReference type="EMBL" id="RKMH01000002">
    <property type="protein sequence ID" value="RPA65749.1"/>
    <property type="molecule type" value="Genomic_DNA"/>
</dbReference>
<dbReference type="GO" id="GO:0003677">
    <property type="term" value="F:DNA binding"/>
    <property type="evidence" value="ECO:0007669"/>
    <property type="project" value="InterPro"/>
</dbReference>
<gene>
    <name evidence="2" type="ORF">EF294_03150</name>
</gene>
<sequence length="84" mass="9132">MRLISKQAFRDYMKHRGMTNEELAREAKCSPSSIAFLRSRGKSARNTVGPDTARRIEEALNAPPGSLFSAQVLVASPSVNRGAA</sequence>
<dbReference type="InterPro" id="IPR001387">
    <property type="entry name" value="Cro/C1-type_HTH"/>
</dbReference>
<evidence type="ECO:0000259" key="1">
    <source>
        <dbReference type="SMART" id="SM00530"/>
    </source>
</evidence>
<dbReference type="AlphaFoldDB" id="A0A3N4GS00"/>
<accession>A0A3N4GS00</accession>
<proteinExistence type="predicted"/>